<keyword evidence="1" id="KW-0812">Transmembrane</keyword>
<dbReference type="Proteomes" id="UP001166293">
    <property type="component" value="Unassembled WGS sequence"/>
</dbReference>
<gene>
    <name evidence="2" type="ORF">KUH32_14845</name>
</gene>
<sequence>MTNTLAIILGVLIVAAIGVDYLFFGTEHLVFLAKKFMSLIEWLAFWR</sequence>
<comment type="caution">
    <text evidence="2">The sequence shown here is derived from an EMBL/GenBank/DDBJ whole genome shotgun (WGS) entry which is preliminary data.</text>
</comment>
<evidence type="ECO:0000256" key="1">
    <source>
        <dbReference type="SAM" id="Phobius"/>
    </source>
</evidence>
<keyword evidence="1" id="KW-1133">Transmembrane helix</keyword>
<keyword evidence="3" id="KW-1185">Reference proteome</keyword>
<evidence type="ECO:0000313" key="2">
    <source>
        <dbReference type="EMBL" id="MBV2361040.1"/>
    </source>
</evidence>
<protein>
    <recommendedName>
        <fullName evidence="4">Glyceraldehyde-3-phosphate dehydrogenase</fullName>
    </recommendedName>
</protein>
<feature type="transmembrane region" description="Helical" evidence="1">
    <location>
        <begin position="6"/>
        <end position="24"/>
    </location>
</feature>
<reference evidence="2" key="1">
    <citation type="submission" date="2021-06" db="EMBL/GenBank/DDBJ databases">
        <title>Thalassococcus sp. CAU 1522 isolated from sea sand, Republic of Korea.</title>
        <authorList>
            <person name="Kim W."/>
        </authorList>
    </citation>
    <scope>NUCLEOTIDE SEQUENCE</scope>
    <source>
        <strain evidence="2">CAU 1522</strain>
    </source>
</reference>
<dbReference type="RefSeq" id="WP_217779379.1">
    <property type="nucleotide sequence ID" value="NZ_JAHRWL010000002.1"/>
</dbReference>
<proteinExistence type="predicted"/>
<evidence type="ECO:0008006" key="4">
    <source>
        <dbReference type="Google" id="ProtNLM"/>
    </source>
</evidence>
<name>A0ABS6NAL1_9RHOB</name>
<evidence type="ECO:0000313" key="3">
    <source>
        <dbReference type="Proteomes" id="UP001166293"/>
    </source>
</evidence>
<accession>A0ABS6NAL1</accession>
<organism evidence="2 3">
    <name type="scientific">Thalassococcus arenae</name>
    <dbReference type="NCBI Taxonomy" id="2851652"/>
    <lineage>
        <taxon>Bacteria</taxon>
        <taxon>Pseudomonadati</taxon>
        <taxon>Pseudomonadota</taxon>
        <taxon>Alphaproteobacteria</taxon>
        <taxon>Rhodobacterales</taxon>
        <taxon>Roseobacteraceae</taxon>
        <taxon>Thalassococcus</taxon>
    </lineage>
</organism>
<keyword evidence="1" id="KW-0472">Membrane</keyword>
<dbReference type="EMBL" id="JAHRWL010000002">
    <property type="protein sequence ID" value="MBV2361040.1"/>
    <property type="molecule type" value="Genomic_DNA"/>
</dbReference>